<proteinExistence type="predicted"/>
<dbReference type="EMBL" id="LR215048">
    <property type="protein sequence ID" value="VEU80997.1"/>
    <property type="molecule type" value="Genomic_DNA"/>
</dbReference>
<dbReference type="GO" id="GO:0003700">
    <property type="term" value="F:DNA-binding transcription factor activity"/>
    <property type="evidence" value="ECO:0007669"/>
    <property type="project" value="InterPro"/>
</dbReference>
<keyword evidence="3" id="KW-1185">Reference proteome</keyword>
<dbReference type="PRINTS" id="PR00598">
    <property type="entry name" value="HTHMARR"/>
</dbReference>
<dbReference type="InterPro" id="IPR036390">
    <property type="entry name" value="WH_DNA-bd_sf"/>
</dbReference>
<evidence type="ECO:0000259" key="1">
    <source>
        <dbReference type="PROSITE" id="PS50995"/>
    </source>
</evidence>
<dbReference type="PANTHER" id="PTHR33164">
    <property type="entry name" value="TRANSCRIPTIONAL REGULATOR, MARR FAMILY"/>
    <property type="match status" value="1"/>
</dbReference>
<dbReference type="Gene3D" id="1.10.10.10">
    <property type="entry name" value="Winged helix-like DNA-binding domain superfamily/Winged helix DNA-binding domain"/>
    <property type="match status" value="1"/>
</dbReference>
<evidence type="ECO:0000313" key="2">
    <source>
        <dbReference type="EMBL" id="VEU80997.1"/>
    </source>
</evidence>
<dbReference type="STRING" id="1278311.GCA_000428705_00079"/>
<dbReference type="SMART" id="SM00347">
    <property type="entry name" value="HTH_MARR"/>
    <property type="match status" value="1"/>
</dbReference>
<reference evidence="2 3" key="1">
    <citation type="submission" date="2019-01" db="EMBL/GenBank/DDBJ databases">
        <authorList>
            <consortium name="Pathogen Informatics"/>
        </authorList>
    </citation>
    <scope>NUCLEOTIDE SEQUENCE [LARGE SCALE GENOMIC DNA]</scope>
    <source>
        <strain evidence="2 3">NCTC10138</strain>
    </source>
</reference>
<dbReference type="InterPro" id="IPR036388">
    <property type="entry name" value="WH-like_DNA-bd_sf"/>
</dbReference>
<evidence type="ECO:0000313" key="3">
    <source>
        <dbReference type="Proteomes" id="UP000289841"/>
    </source>
</evidence>
<protein>
    <submittedName>
        <fullName evidence="2">Transcriptional repressor MprA</fullName>
    </submittedName>
</protein>
<dbReference type="InterPro" id="IPR039422">
    <property type="entry name" value="MarR/SlyA-like"/>
</dbReference>
<dbReference type="InterPro" id="IPR000835">
    <property type="entry name" value="HTH_MarR-typ"/>
</dbReference>
<dbReference type="OrthoDB" id="163346at2"/>
<dbReference type="KEGG" id="aaxa:NCTC10138_01387"/>
<dbReference type="PROSITE" id="PS50995">
    <property type="entry name" value="HTH_MARR_2"/>
    <property type="match status" value="1"/>
</dbReference>
<name>A0A449BEY0_HAPAX</name>
<organism evidence="2 3">
    <name type="scientific">Haploplasma axanthum</name>
    <name type="common">Acholeplasma axanthum</name>
    <dbReference type="NCBI Taxonomy" id="29552"/>
    <lineage>
        <taxon>Bacteria</taxon>
        <taxon>Bacillati</taxon>
        <taxon>Mycoplasmatota</taxon>
        <taxon>Mollicutes</taxon>
        <taxon>Acholeplasmatales</taxon>
        <taxon>Acholeplasmataceae</taxon>
        <taxon>Haploplasma</taxon>
    </lineage>
</organism>
<dbReference type="GO" id="GO:0006950">
    <property type="term" value="P:response to stress"/>
    <property type="evidence" value="ECO:0007669"/>
    <property type="project" value="TreeGrafter"/>
</dbReference>
<dbReference type="Proteomes" id="UP000289841">
    <property type="component" value="Chromosome"/>
</dbReference>
<dbReference type="Pfam" id="PF01047">
    <property type="entry name" value="MarR"/>
    <property type="match status" value="1"/>
</dbReference>
<gene>
    <name evidence="2" type="ORF">NCTC10138_01387</name>
</gene>
<sequence>MKKYQNLQTLDINLQKFRKNGAYKRYSKELTDADLNVLFCIKFHDDSREKIKLTDIALRLGLTLPAVTHKVNDLEERGLIIKIASNVDKRIINLEMTTEAHKYVDQVIDKYYSPLIKISNYLGEEDTKALNRIIRKINSLGKLK</sequence>
<dbReference type="AlphaFoldDB" id="A0A449BEY0"/>
<dbReference type="SUPFAM" id="SSF46785">
    <property type="entry name" value="Winged helix' DNA-binding domain"/>
    <property type="match status" value="1"/>
</dbReference>
<feature type="domain" description="HTH marR-type" evidence="1">
    <location>
        <begin position="1"/>
        <end position="139"/>
    </location>
</feature>
<dbReference type="PANTHER" id="PTHR33164:SF43">
    <property type="entry name" value="HTH-TYPE TRANSCRIPTIONAL REPRESSOR YETL"/>
    <property type="match status" value="1"/>
</dbReference>
<accession>A0A449BEY0</accession>
<dbReference type="RefSeq" id="WP_026389919.1">
    <property type="nucleotide sequence ID" value="NZ_LR215048.1"/>
</dbReference>